<proteinExistence type="predicted"/>
<dbReference type="Proteomes" id="UP001412239">
    <property type="component" value="Unassembled WGS sequence"/>
</dbReference>
<name>A0A292PL99_9PEZI</name>
<keyword evidence="3" id="KW-1185">Reference proteome</keyword>
<feature type="compositionally biased region" description="Polar residues" evidence="1">
    <location>
        <begin position="9"/>
        <end position="21"/>
    </location>
</feature>
<dbReference type="AlphaFoldDB" id="A0A292PL99"/>
<dbReference type="EMBL" id="LN891140">
    <property type="protein sequence ID" value="CUS08319.1"/>
    <property type="molecule type" value="Genomic_DNA"/>
</dbReference>
<protein>
    <submittedName>
        <fullName evidence="2">Uncharacterized protein</fullName>
    </submittedName>
</protein>
<evidence type="ECO:0000313" key="2">
    <source>
        <dbReference type="EMBL" id="CUS08319.1"/>
    </source>
</evidence>
<sequence>MTDVWGDYQTASPRSSISQASNGMSSAASLVMSDINSSEVAHSQAPHPMGPSTAFTNLSSYIPPKNKVLFTTPSALARQMATRISRCLRLGTGCYIHVSGVTEAKLDEIDDAFQDLGIRNSVRFTYEHDLEAMVIRCMPSEVHERASRSFMIKLALKIAALPGHSEDSILPTTPKYTQHFEIDSSGDVSHAESQPDLIIPYKSVFDTGYGAGTDIVLTKAELSAWSLRVFRGLGR</sequence>
<reference evidence="2" key="1">
    <citation type="submission" date="2015-10" db="EMBL/GenBank/DDBJ databases">
        <authorList>
            <person name="Regsiter A."/>
            <person name="william w."/>
        </authorList>
    </citation>
    <scope>NUCLEOTIDE SEQUENCE</scope>
    <source>
        <strain evidence="2">Montdore</strain>
    </source>
</reference>
<accession>A0A292PL99</accession>
<gene>
    <name evidence="2" type="ORF">GSTUAT00007630001</name>
</gene>
<organism evidence="2 3">
    <name type="scientific">Tuber aestivum</name>
    <name type="common">summer truffle</name>
    <dbReference type="NCBI Taxonomy" id="59557"/>
    <lineage>
        <taxon>Eukaryota</taxon>
        <taxon>Fungi</taxon>
        <taxon>Dikarya</taxon>
        <taxon>Ascomycota</taxon>
        <taxon>Pezizomycotina</taxon>
        <taxon>Pezizomycetes</taxon>
        <taxon>Pezizales</taxon>
        <taxon>Tuberaceae</taxon>
        <taxon>Tuber</taxon>
    </lineage>
</organism>
<evidence type="ECO:0000256" key="1">
    <source>
        <dbReference type="SAM" id="MobiDB-lite"/>
    </source>
</evidence>
<evidence type="ECO:0000313" key="3">
    <source>
        <dbReference type="Proteomes" id="UP001412239"/>
    </source>
</evidence>
<feature type="region of interest" description="Disordered" evidence="1">
    <location>
        <begin position="1"/>
        <end position="21"/>
    </location>
</feature>